<dbReference type="EMBL" id="SPUM01000146">
    <property type="protein sequence ID" value="TFW27759.1"/>
    <property type="molecule type" value="Genomic_DNA"/>
</dbReference>
<name>A0A4Y9SQY3_9BURK</name>
<keyword evidence="1" id="KW-1133">Transmembrane helix</keyword>
<evidence type="ECO:0000313" key="3">
    <source>
        <dbReference type="Proteomes" id="UP000297258"/>
    </source>
</evidence>
<feature type="transmembrane region" description="Helical" evidence="1">
    <location>
        <begin position="43"/>
        <end position="64"/>
    </location>
</feature>
<feature type="transmembrane region" description="Helical" evidence="1">
    <location>
        <begin position="12"/>
        <end position="31"/>
    </location>
</feature>
<organism evidence="2 3">
    <name type="scientific">Massilia horti</name>
    <dbReference type="NCBI Taxonomy" id="2562153"/>
    <lineage>
        <taxon>Bacteria</taxon>
        <taxon>Pseudomonadati</taxon>
        <taxon>Pseudomonadota</taxon>
        <taxon>Betaproteobacteria</taxon>
        <taxon>Burkholderiales</taxon>
        <taxon>Oxalobacteraceae</taxon>
        <taxon>Telluria group</taxon>
        <taxon>Massilia</taxon>
    </lineage>
</organism>
<protein>
    <submittedName>
        <fullName evidence="2">Uncharacterized protein</fullName>
    </submittedName>
</protein>
<proteinExistence type="predicted"/>
<accession>A0A4Y9SQY3</accession>
<keyword evidence="1" id="KW-0812">Transmembrane</keyword>
<feature type="transmembrane region" description="Helical" evidence="1">
    <location>
        <begin position="139"/>
        <end position="163"/>
    </location>
</feature>
<keyword evidence="1" id="KW-0472">Membrane</keyword>
<evidence type="ECO:0000256" key="1">
    <source>
        <dbReference type="SAM" id="Phobius"/>
    </source>
</evidence>
<sequence length="174" mass="19353">MNIDTVRQSLEWRFTFTYIISFVALCGYKVVLDRNYFRKHLSMVRFGLAVTFLACYLYGMQAVLNAGSNMEDAVNKVVQDSPGTQELLRAHCQRAWVNDVTGTAKNGLSDLSPCITLIAVISKEQKDIADGKAALPSSLMTLLIAFLSAFQGGLCATFMYAWATTVREPFDTRD</sequence>
<reference evidence="2 3" key="1">
    <citation type="submission" date="2019-03" db="EMBL/GenBank/DDBJ databases">
        <title>Draft genome of Massilia hortus sp. nov., a novel bacterial species of the Oxalobacteraceae family.</title>
        <authorList>
            <person name="Peta V."/>
            <person name="Raths R."/>
            <person name="Bucking H."/>
        </authorList>
    </citation>
    <scope>NUCLEOTIDE SEQUENCE [LARGE SCALE GENOMIC DNA]</scope>
    <source>
        <strain evidence="2 3">ONC3</strain>
    </source>
</reference>
<dbReference type="Proteomes" id="UP000297258">
    <property type="component" value="Unassembled WGS sequence"/>
</dbReference>
<keyword evidence="3" id="KW-1185">Reference proteome</keyword>
<evidence type="ECO:0000313" key="2">
    <source>
        <dbReference type="EMBL" id="TFW27759.1"/>
    </source>
</evidence>
<gene>
    <name evidence="2" type="ORF">E4O92_23140</name>
</gene>
<dbReference type="AlphaFoldDB" id="A0A4Y9SQY3"/>
<dbReference type="RefSeq" id="WP_135191998.1">
    <property type="nucleotide sequence ID" value="NZ_SPUM01000146.1"/>
</dbReference>
<comment type="caution">
    <text evidence="2">The sequence shown here is derived from an EMBL/GenBank/DDBJ whole genome shotgun (WGS) entry which is preliminary data.</text>
</comment>